<evidence type="ECO:0000256" key="2">
    <source>
        <dbReference type="ARBA" id="ARBA00005336"/>
    </source>
</evidence>
<keyword evidence="12" id="KW-1185">Reference proteome</keyword>
<dbReference type="SUPFAM" id="SSF56219">
    <property type="entry name" value="DNase I-like"/>
    <property type="match status" value="1"/>
</dbReference>
<evidence type="ECO:0000313" key="11">
    <source>
        <dbReference type="EMBL" id="MBP2349770.1"/>
    </source>
</evidence>
<dbReference type="InterPro" id="IPR002772">
    <property type="entry name" value="Glyco_hydro_3_C"/>
</dbReference>
<evidence type="ECO:0000256" key="5">
    <source>
        <dbReference type="ARBA" id="ARBA00023295"/>
    </source>
</evidence>
<dbReference type="EC" id="3.2.1.52" evidence="3"/>
<dbReference type="InterPro" id="IPR019800">
    <property type="entry name" value="Glyco_hydro_3_AS"/>
</dbReference>
<dbReference type="InterPro" id="IPR006311">
    <property type="entry name" value="TAT_signal"/>
</dbReference>
<dbReference type="InterPro" id="IPR017853">
    <property type="entry name" value="GH"/>
</dbReference>
<keyword evidence="5 6" id="KW-0326">Glycosidase</keyword>
<dbReference type="PROSITE" id="PS00775">
    <property type="entry name" value="GLYCOSYL_HYDROL_F3"/>
    <property type="match status" value="1"/>
</dbReference>
<dbReference type="SUPFAM" id="SSF52279">
    <property type="entry name" value="Beta-D-glucan exohydrolase, C-terminal domain"/>
    <property type="match status" value="1"/>
</dbReference>
<organism evidence="11 12">
    <name type="scientific">Kribbella aluminosa</name>
    <dbReference type="NCBI Taxonomy" id="416017"/>
    <lineage>
        <taxon>Bacteria</taxon>
        <taxon>Bacillati</taxon>
        <taxon>Actinomycetota</taxon>
        <taxon>Actinomycetes</taxon>
        <taxon>Propionibacteriales</taxon>
        <taxon>Kribbellaceae</taxon>
        <taxon>Kribbella</taxon>
    </lineage>
</organism>
<feature type="domain" description="Endonuclease/exonuclease/phosphatase" evidence="10">
    <location>
        <begin position="601"/>
        <end position="843"/>
    </location>
</feature>
<dbReference type="Gene3D" id="3.60.10.10">
    <property type="entry name" value="Endonuclease/exonuclease/phosphatase"/>
    <property type="match status" value="1"/>
</dbReference>
<protein>
    <recommendedName>
        <fullName evidence="3">beta-N-acetylhexosaminidase</fullName>
        <ecNumber evidence="3">3.2.1.52</ecNumber>
    </recommendedName>
</protein>
<dbReference type="RefSeq" id="WP_209692892.1">
    <property type="nucleotide sequence ID" value="NZ_BAAAVU010000029.1"/>
</dbReference>
<keyword evidence="4 6" id="KW-0378">Hydrolase</keyword>
<dbReference type="Gene3D" id="3.20.20.300">
    <property type="entry name" value="Glycoside hydrolase, family 3, N-terminal domain"/>
    <property type="match status" value="1"/>
</dbReference>
<dbReference type="PROSITE" id="PS51318">
    <property type="entry name" value="TAT"/>
    <property type="match status" value="1"/>
</dbReference>
<keyword evidence="7" id="KW-0732">Signal</keyword>
<dbReference type="Gene3D" id="3.40.50.1700">
    <property type="entry name" value="Glycoside hydrolase family 3 C-terminal domain"/>
    <property type="match status" value="1"/>
</dbReference>
<evidence type="ECO:0000259" key="8">
    <source>
        <dbReference type="Pfam" id="PF00933"/>
    </source>
</evidence>
<dbReference type="PANTHER" id="PTHR30480">
    <property type="entry name" value="BETA-HEXOSAMINIDASE-RELATED"/>
    <property type="match status" value="1"/>
</dbReference>
<evidence type="ECO:0000256" key="7">
    <source>
        <dbReference type="SAM" id="SignalP"/>
    </source>
</evidence>
<evidence type="ECO:0000259" key="10">
    <source>
        <dbReference type="Pfam" id="PF03372"/>
    </source>
</evidence>
<dbReference type="InterPro" id="IPR036962">
    <property type="entry name" value="Glyco_hydro_3_N_sf"/>
</dbReference>
<dbReference type="EMBL" id="JAGINT010000001">
    <property type="protein sequence ID" value="MBP2349770.1"/>
    <property type="molecule type" value="Genomic_DNA"/>
</dbReference>
<dbReference type="InterPro" id="IPR050226">
    <property type="entry name" value="NagZ_Beta-hexosaminidase"/>
</dbReference>
<dbReference type="Proteomes" id="UP000755585">
    <property type="component" value="Unassembled WGS sequence"/>
</dbReference>
<evidence type="ECO:0000256" key="6">
    <source>
        <dbReference type="RuleBase" id="RU361161"/>
    </source>
</evidence>
<feature type="domain" description="Glycoside hydrolase family 3 C-terminal" evidence="9">
    <location>
        <begin position="421"/>
        <end position="590"/>
    </location>
</feature>
<dbReference type="InterPro" id="IPR001764">
    <property type="entry name" value="Glyco_hydro_3_N"/>
</dbReference>
<dbReference type="InterPro" id="IPR005135">
    <property type="entry name" value="Endo/exonuclease/phosphatase"/>
</dbReference>
<evidence type="ECO:0000256" key="4">
    <source>
        <dbReference type="ARBA" id="ARBA00022801"/>
    </source>
</evidence>
<dbReference type="InterPro" id="IPR036691">
    <property type="entry name" value="Endo/exonu/phosph_ase_sf"/>
</dbReference>
<feature type="chain" id="PRO_5045717686" description="beta-N-acetylhexosaminidase" evidence="7">
    <location>
        <begin position="23"/>
        <end position="854"/>
    </location>
</feature>
<evidence type="ECO:0000256" key="3">
    <source>
        <dbReference type="ARBA" id="ARBA00012663"/>
    </source>
</evidence>
<evidence type="ECO:0000256" key="1">
    <source>
        <dbReference type="ARBA" id="ARBA00001231"/>
    </source>
</evidence>
<dbReference type="Pfam" id="PF03372">
    <property type="entry name" value="Exo_endo_phos"/>
    <property type="match status" value="1"/>
</dbReference>
<sequence>MELTRRQTLGLAAAAVAGTTVAGTSAATAAAAHPDRWVRDTLRRMTLEQKIGQLFVCYAYGPTAATADARNTSLYGVATPAEVVAKYHLGGVIYFTWTDSVRDPAQIAGLSNGLQAAALASTGVPLQIGTDQEYGSVVRVGPPATQFPGGMALGATRSPAFARSAGAIAGRELKALGITTDFAPDADVNVNPLNPVIGVRSVSSDPALVAQLVSAQVKGYQRDGGMVSTAKHFPGHGDTATDSHTGIPVIDHTREEWTRIDLPPFQAAIRAGIRSIMTAHIVVPALDPSGDPATLSRPILTGVLRRQLRFDGVVITDSLGMQGVRDKYGDAEIPLRAIEAGVDQLLMPVDPGLAYNSVLNAVRGGRISEARIDESVTRVLKLKYDTGLVGRPYVDVSRIGKIVGTPANYAEAQRIADRSTTLLRNDAELLPLSPAPRKVLVTGYSPAALATALQSRGATTVVKDTGTTPTDAKITDALVAAGTVDLTVVLTNKAWDTAVTDKLAKQQKLVNGLLATGRPVIVVPVRDPYDVAYFDAPPTALVTYGSTVVSMEALAKVLYGEIAPAGKLPVAIPAHSETGETLFPFGHGLTFDPRDTRLTVASYNIHAGAGEDNVFDLDRTAQALKALDADIIGLQEVDVHWDKRSDWLDTIAELAAKLGMYPAFAPIYDFDPPAAGQPRRQYGVGVLSRFPLVSVENHAITRLSTQDPNPVPAPAPGFLEVQVEVRGRRLHVYCTHLDYRGDPTVRRMQVADTLGILAQDRSSDLQILVGDFNAEAGAPELAGLWTRLTDSWTAAAKTTGGPFTYPAVAANKRIDFVTVGAGLSVRSAAVPAEVPLAEAASDHRALIAQLSFRR</sequence>
<proteinExistence type="inferred from homology"/>
<dbReference type="InterPro" id="IPR036881">
    <property type="entry name" value="Glyco_hydro_3_C_sf"/>
</dbReference>
<dbReference type="SUPFAM" id="SSF51445">
    <property type="entry name" value="(Trans)glycosidases"/>
    <property type="match status" value="1"/>
</dbReference>
<feature type="domain" description="Glycoside hydrolase family 3 N-terminal" evidence="8">
    <location>
        <begin position="46"/>
        <end position="382"/>
    </location>
</feature>
<comment type="similarity">
    <text evidence="2 6">Belongs to the glycosyl hydrolase 3 family.</text>
</comment>
<reference evidence="11 12" key="1">
    <citation type="submission" date="2021-03" db="EMBL/GenBank/DDBJ databases">
        <title>Sequencing the genomes of 1000 actinobacteria strains.</title>
        <authorList>
            <person name="Klenk H.-P."/>
        </authorList>
    </citation>
    <scope>NUCLEOTIDE SEQUENCE [LARGE SCALE GENOMIC DNA]</scope>
    <source>
        <strain evidence="11 12">DSM 18824</strain>
    </source>
</reference>
<name>A0ABS4UDU9_9ACTN</name>
<accession>A0ABS4UDU9</accession>
<dbReference type="PANTHER" id="PTHR30480:SF13">
    <property type="entry name" value="BETA-HEXOSAMINIDASE"/>
    <property type="match status" value="1"/>
</dbReference>
<dbReference type="Pfam" id="PF01915">
    <property type="entry name" value="Glyco_hydro_3_C"/>
    <property type="match status" value="1"/>
</dbReference>
<gene>
    <name evidence="11" type="ORF">JOF29_000853</name>
</gene>
<evidence type="ECO:0000259" key="9">
    <source>
        <dbReference type="Pfam" id="PF01915"/>
    </source>
</evidence>
<comment type="catalytic activity">
    <reaction evidence="1">
        <text>Hydrolysis of terminal non-reducing N-acetyl-D-hexosamine residues in N-acetyl-beta-D-hexosaminides.</text>
        <dbReference type="EC" id="3.2.1.52"/>
    </reaction>
</comment>
<comment type="caution">
    <text evidence="11">The sequence shown here is derived from an EMBL/GenBank/DDBJ whole genome shotgun (WGS) entry which is preliminary data.</text>
</comment>
<feature type="signal peptide" evidence="7">
    <location>
        <begin position="1"/>
        <end position="22"/>
    </location>
</feature>
<dbReference type="PRINTS" id="PR00133">
    <property type="entry name" value="GLHYDRLASE3"/>
</dbReference>
<dbReference type="Pfam" id="PF00933">
    <property type="entry name" value="Glyco_hydro_3"/>
    <property type="match status" value="1"/>
</dbReference>
<evidence type="ECO:0000313" key="12">
    <source>
        <dbReference type="Proteomes" id="UP000755585"/>
    </source>
</evidence>